<dbReference type="Pfam" id="PF11127">
    <property type="entry name" value="YgaP-like_TM"/>
    <property type="match status" value="1"/>
</dbReference>
<dbReference type="EMBL" id="CP139781">
    <property type="protein sequence ID" value="WRQ90028.1"/>
    <property type="molecule type" value="Genomic_DNA"/>
</dbReference>
<keyword evidence="4" id="KW-1185">Reference proteome</keyword>
<keyword evidence="1" id="KW-0812">Transmembrane</keyword>
<evidence type="ECO:0000256" key="1">
    <source>
        <dbReference type="SAM" id="Phobius"/>
    </source>
</evidence>
<evidence type="ECO:0000313" key="4">
    <source>
        <dbReference type="Proteomes" id="UP000738431"/>
    </source>
</evidence>
<accession>A0ABZ1CEB9</accession>
<organism evidence="3 4">
    <name type="scientific">Actomonas aquatica</name>
    <dbReference type="NCBI Taxonomy" id="2866162"/>
    <lineage>
        <taxon>Bacteria</taxon>
        <taxon>Pseudomonadati</taxon>
        <taxon>Verrucomicrobiota</taxon>
        <taxon>Opitutia</taxon>
        <taxon>Opitutales</taxon>
        <taxon>Opitutaceae</taxon>
        <taxon>Actomonas</taxon>
    </lineage>
</organism>
<name>A0ABZ1CEB9_9BACT</name>
<feature type="transmembrane region" description="Helical" evidence="1">
    <location>
        <begin position="12"/>
        <end position="30"/>
    </location>
</feature>
<reference evidence="3 4" key="1">
    <citation type="submission" date="2021-08" db="EMBL/GenBank/DDBJ databases">
        <authorList>
            <person name="Zhang D."/>
            <person name="Zhang A."/>
            <person name="Wang L."/>
        </authorList>
    </citation>
    <scope>NUCLEOTIDE SEQUENCE [LARGE SCALE GENOMIC DNA]</scope>
    <source>
        <strain evidence="3 4">WL0086</strain>
    </source>
</reference>
<protein>
    <submittedName>
        <fullName evidence="3">DUF2892 domain-containing protein</fullName>
    </submittedName>
</protein>
<feature type="domain" description="Inner membrane protein YgaP-like transmembrane" evidence="2">
    <location>
        <begin position="1"/>
        <end position="58"/>
    </location>
</feature>
<dbReference type="InterPro" id="IPR021309">
    <property type="entry name" value="YgaP-like_TM"/>
</dbReference>
<reference evidence="3 4" key="2">
    <citation type="submission" date="2023-12" db="EMBL/GenBank/DDBJ databases">
        <title>Description of an unclassified Opitutus bacterium of Verrucomicrobiota.</title>
        <authorList>
            <person name="Zhang D.-F."/>
        </authorList>
    </citation>
    <scope>NUCLEOTIDE SEQUENCE [LARGE SCALE GENOMIC DNA]</scope>
    <source>
        <strain evidence="3 4">WL0086</strain>
    </source>
</reference>
<keyword evidence="1" id="KW-1133">Transmembrane helix</keyword>
<dbReference type="Proteomes" id="UP000738431">
    <property type="component" value="Chromosome"/>
</dbReference>
<dbReference type="RefSeq" id="WP_221032048.1">
    <property type="nucleotide sequence ID" value="NZ_CP139781.1"/>
</dbReference>
<sequence>MKKNVGSFDAGARFILGCILLFLGVQTIGWWGLIGFVFWLTGGLGFCPLYCVLRLDTAAWEERWEKRHPHNPPDFHHSN</sequence>
<proteinExistence type="predicted"/>
<gene>
    <name evidence="3" type="ORF">K1X11_011470</name>
</gene>
<evidence type="ECO:0000313" key="3">
    <source>
        <dbReference type="EMBL" id="WRQ90028.1"/>
    </source>
</evidence>
<keyword evidence="1" id="KW-0472">Membrane</keyword>
<evidence type="ECO:0000259" key="2">
    <source>
        <dbReference type="Pfam" id="PF11127"/>
    </source>
</evidence>